<evidence type="ECO:0000313" key="2">
    <source>
        <dbReference type="EMBL" id="TRY58558.1"/>
    </source>
</evidence>
<name>A0A553MZG3_9TELE</name>
<dbReference type="STRING" id="623744.A0A553MZG3"/>
<dbReference type="AlphaFoldDB" id="A0A553MZG3"/>
<organism evidence="2 3">
    <name type="scientific">Danionella cerebrum</name>
    <dbReference type="NCBI Taxonomy" id="2873325"/>
    <lineage>
        <taxon>Eukaryota</taxon>
        <taxon>Metazoa</taxon>
        <taxon>Chordata</taxon>
        <taxon>Craniata</taxon>
        <taxon>Vertebrata</taxon>
        <taxon>Euteleostomi</taxon>
        <taxon>Actinopterygii</taxon>
        <taxon>Neopterygii</taxon>
        <taxon>Teleostei</taxon>
        <taxon>Ostariophysi</taxon>
        <taxon>Cypriniformes</taxon>
        <taxon>Danionidae</taxon>
        <taxon>Danioninae</taxon>
        <taxon>Danionella</taxon>
    </lineage>
</organism>
<keyword evidence="3" id="KW-1185">Reference proteome</keyword>
<feature type="compositionally biased region" description="Polar residues" evidence="1">
    <location>
        <begin position="201"/>
        <end position="219"/>
    </location>
</feature>
<feature type="region of interest" description="Disordered" evidence="1">
    <location>
        <begin position="131"/>
        <end position="160"/>
    </location>
</feature>
<sequence length="254" mass="28160">MTSLLKQSPPCDKLVRKGTCKLSLEVVDGAFQKLGLLYEVLSISEDLLKVFIMNPMWKVYKSKVMKTLNPEMEEPPEEEVCEAAENMTPNLSDEGPNAMAQLAKRMQGAGAKGWKSVSSLFTKDDEHQLLEPDNQPAADHPLAVRPEEPPPRHNRHGTGFWDNFATKWHQAAAMRQSEAGENSIQDPVTESSSRPEDGEYQEQQVNESSDGGAGNNFSKYATLGEGGDETPTFKWNFVTSKLAELKSRSMAKSN</sequence>
<dbReference type="OrthoDB" id="9940890at2759"/>
<dbReference type="Proteomes" id="UP000316079">
    <property type="component" value="Unassembled WGS sequence"/>
</dbReference>
<dbReference type="PANTHER" id="PTHR35663:SF3">
    <property type="entry name" value="GENE, 30191-RELATED"/>
    <property type="match status" value="1"/>
</dbReference>
<dbReference type="GO" id="GO:0007283">
    <property type="term" value="P:spermatogenesis"/>
    <property type="evidence" value="ECO:0007669"/>
    <property type="project" value="InterPro"/>
</dbReference>
<proteinExistence type="predicted"/>
<reference evidence="2 3" key="1">
    <citation type="journal article" date="2019" name="Sci. Data">
        <title>Hybrid genome assembly and annotation of Danionella translucida.</title>
        <authorList>
            <person name="Kadobianskyi M."/>
            <person name="Schulze L."/>
            <person name="Schuelke M."/>
            <person name="Judkewitz B."/>
        </authorList>
    </citation>
    <scope>NUCLEOTIDE SEQUENCE [LARGE SCALE GENOMIC DNA]</scope>
    <source>
        <strain evidence="2 3">Bolton</strain>
    </source>
</reference>
<evidence type="ECO:0000256" key="1">
    <source>
        <dbReference type="SAM" id="MobiDB-lite"/>
    </source>
</evidence>
<protein>
    <submittedName>
        <fullName evidence="2">Uncharacterized protein</fullName>
    </submittedName>
</protein>
<feature type="region of interest" description="Disordered" evidence="1">
    <location>
        <begin position="172"/>
        <end position="233"/>
    </location>
</feature>
<dbReference type="InterPro" id="IPR031399">
    <property type="entry name" value="TDRP"/>
</dbReference>
<dbReference type="EMBL" id="SRMA01027185">
    <property type="protein sequence ID" value="TRY58558.1"/>
    <property type="molecule type" value="Genomic_DNA"/>
</dbReference>
<dbReference type="PANTHER" id="PTHR35663">
    <property type="entry name" value="TESTIS DEVELOPMENT-RELATED PROTEIN-RELATED"/>
    <property type="match status" value="1"/>
</dbReference>
<accession>A0A553MZG3</accession>
<comment type="caution">
    <text evidence="2">The sequence shown here is derived from an EMBL/GenBank/DDBJ whole genome shotgun (WGS) entry which is preliminary data.</text>
</comment>
<dbReference type="Pfam" id="PF15683">
    <property type="entry name" value="TDRP"/>
    <property type="match status" value="1"/>
</dbReference>
<feature type="compositionally biased region" description="Polar residues" evidence="1">
    <location>
        <begin position="179"/>
        <end position="192"/>
    </location>
</feature>
<gene>
    <name evidence="2" type="ORF">DNTS_000401</name>
</gene>
<evidence type="ECO:0000313" key="3">
    <source>
        <dbReference type="Proteomes" id="UP000316079"/>
    </source>
</evidence>